<dbReference type="Pfam" id="PF07369">
    <property type="entry name" value="DUF1488"/>
    <property type="match status" value="1"/>
</dbReference>
<dbReference type="EMBL" id="JAVDRF010000004">
    <property type="protein sequence ID" value="MDR6536361.1"/>
    <property type="molecule type" value="Genomic_DNA"/>
</dbReference>
<dbReference type="RefSeq" id="WP_309901308.1">
    <property type="nucleotide sequence ID" value="NZ_JAVDRF010000004.1"/>
</dbReference>
<dbReference type="InterPro" id="IPR036692">
    <property type="entry name" value="Shew3726-like_sf"/>
</dbReference>
<evidence type="ECO:0000313" key="2">
    <source>
        <dbReference type="Proteomes" id="UP001184230"/>
    </source>
</evidence>
<evidence type="ECO:0008006" key="3">
    <source>
        <dbReference type="Google" id="ProtNLM"/>
    </source>
</evidence>
<gene>
    <name evidence="1" type="ORF">J2739_002134</name>
</gene>
<protein>
    <recommendedName>
        <fullName evidence="3">DUF1488 domain-containing protein</fullName>
    </recommendedName>
</protein>
<keyword evidence="2" id="KW-1185">Reference proteome</keyword>
<name>A0ABU1ND61_9BURK</name>
<comment type="caution">
    <text evidence="1">The sequence shown here is derived from an EMBL/GenBank/DDBJ whole genome shotgun (WGS) entry which is preliminary data.</text>
</comment>
<proteinExistence type="predicted"/>
<organism evidence="1 2">
    <name type="scientific">Variovorax soli</name>
    <dbReference type="NCBI Taxonomy" id="376815"/>
    <lineage>
        <taxon>Bacteria</taxon>
        <taxon>Pseudomonadati</taxon>
        <taxon>Pseudomonadota</taxon>
        <taxon>Betaproteobacteria</taxon>
        <taxon>Burkholderiales</taxon>
        <taxon>Comamonadaceae</taxon>
        <taxon>Variovorax</taxon>
    </lineage>
</organism>
<accession>A0ABU1ND61</accession>
<evidence type="ECO:0000313" key="1">
    <source>
        <dbReference type="EMBL" id="MDR6536361.1"/>
    </source>
</evidence>
<dbReference type="InterPro" id="IPR009962">
    <property type="entry name" value="DUF1488"/>
</dbReference>
<dbReference type="Proteomes" id="UP001184230">
    <property type="component" value="Unassembled WGS sequence"/>
</dbReference>
<dbReference type="SUPFAM" id="SSF160272">
    <property type="entry name" value="Shew3726-like"/>
    <property type="match status" value="1"/>
</dbReference>
<sequence length="84" mass="9821">MSQAPFFHEASRTVRFWVQVDTQWIGASIGKETLHYRYRPDGRDEDPMETYQSHAEDIEAAVRRRLAQGAREPVMLREFDLPVA</sequence>
<reference evidence="1 2" key="1">
    <citation type="submission" date="2023-07" db="EMBL/GenBank/DDBJ databases">
        <title>Sorghum-associated microbial communities from plants grown in Nebraska, USA.</title>
        <authorList>
            <person name="Schachtman D."/>
        </authorList>
    </citation>
    <scope>NUCLEOTIDE SEQUENCE [LARGE SCALE GENOMIC DNA]</scope>
    <source>
        <strain evidence="1 2">DS1781</strain>
    </source>
</reference>